<dbReference type="Gene3D" id="3.50.50.60">
    <property type="entry name" value="FAD/NAD(P)-binding domain"/>
    <property type="match status" value="1"/>
</dbReference>
<keyword evidence="1" id="KW-1133">Transmembrane helix</keyword>
<reference evidence="4" key="1">
    <citation type="submission" date="2019-03" db="EMBL/GenBank/DDBJ databases">
        <title>Complete genome of Methylacidiphilum kamchatkense Kam1.</title>
        <authorList>
            <person name="Kruse T."/>
            <person name="Murarilal Ratnadevi C."/>
            <person name="Erikstad H.-A."/>
            <person name="Birkeland N.-K."/>
        </authorList>
    </citation>
    <scope>NUCLEOTIDE SEQUENCE [LARGE SCALE GENOMIC DNA]</scope>
    <source>
        <strain evidence="4">kam1</strain>
    </source>
</reference>
<name>A0A516TKN1_9BACT</name>
<feature type="domain" description="FAD dependent oxidoreductase" evidence="2">
    <location>
        <begin position="5"/>
        <end position="67"/>
    </location>
</feature>
<dbReference type="AlphaFoldDB" id="A0A516TKN1"/>
<keyword evidence="1" id="KW-0812">Transmembrane</keyword>
<evidence type="ECO:0000313" key="4">
    <source>
        <dbReference type="Proteomes" id="UP000315925"/>
    </source>
</evidence>
<dbReference type="KEGG" id="mkc:kam1_526"/>
<dbReference type="EMBL" id="CP037899">
    <property type="protein sequence ID" value="QDQ41775.1"/>
    <property type="molecule type" value="Genomic_DNA"/>
</dbReference>
<proteinExistence type="predicted"/>
<dbReference type="SUPFAM" id="SSF51905">
    <property type="entry name" value="FAD/NAD(P)-binding domain"/>
    <property type="match status" value="1"/>
</dbReference>
<dbReference type="InterPro" id="IPR036188">
    <property type="entry name" value="FAD/NAD-bd_sf"/>
</dbReference>
<dbReference type="RefSeq" id="WP_276507645.1">
    <property type="nucleotide sequence ID" value="NZ_CP037899.1"/>
</dbReference>
<dbReference type="Pfam" id="PF01266">
    <property type="entry name" value="DAO"/>
    <property type="match status" value="1"/>
</dbReference>
<sequence>MERADCLVIGAGIAGASVGFHLAIKGLSVIILEKESSPGYHSTGRSAVFFRGSHGLPAVRLLTQASKQFFESPLHLFFLFHSLLPEMHYSLQERKKRIFWKGGLRKINLPIFPYGRSPLKKLFKWSQY</sequence>
<feature type="transmembrane region" description="Helical" evidence="1">
    <location>
        <begin position="7"/>
        <end position="32"/>
    </location>
</feature>
<protein>
    <submittedName>
        <fullName evidence="3">FAD dependent oxidoreductase</fullName>
    </submittedName>
</protein>
<keyword evidence="1" id="KW-0472">Membrane</keyword>
<gene>
    <name evidence="3" type="ORF">kam1_526</name>
</gene>
<evidence type="ECO:0000259" key="2">
    <source>
        <dbReference type="Pfam" id="PF01266"/>
    </source>
</evidence>
<evidence type="ECO:0000313" key="3">
    <source>
        <dbReference type="EMBL" id="QDQ41775.1"/>
    </source>
</evidence>
<accession>A0A516TKN1</accession>
<dbReference type="InterPro" id="IPR006076">
    <property type="entry name" value="FAD-dep_OxRdtase"/>
</dbReference>
<organism evidence="3 4">
    <name type="scientific">Methylacidiphilum kamchatkense Kam1</name>
    <dbReference type="NCBI Taxonomy" id="1202785"/>
    <lineage>
        <taxon>Bacteria</taxon>
        <taxon>Pseudomonadati</taxon>
        <taxon>Verrucomicrobiota</taxon>
        <taxon>Methylacidiphilae</taxon>
        <taxon>Methylacidiphilales</taxon>
        <taxon>Methylacidiphilaceae</taxon>
        <taxon>Methylacidiphilum (ex Ratnadevi et al. 2023)</taxon>
    </lineage>
</organism>
<dbReference type="Proteomes" id="UP000315925">
    <property type="component" value="Chromosome"/>
</dbReference>
<evidence type="ECO:0000256" key="1">
    <source>
        <dbReference type="SAM" id="Phobius"/>
    </source>
</evidence>